<evidence type="ECO:0000256" key="2">
    <source>
        <dbReference type="SAM" id="MobiDB-lite"/>
    </source>
</evidence>
<accession>A0A267DUI2</accession>
<feature type="compositionally biased region" description="Polar residues" evidence="2">
    <location>
        <begin position="881"/>
        <end position="890"/>
    </location>
</feature>
<keyword evidence="4" id="KW-1185">Reference proteome</keyword>
<feature type="compositionally biased region" description="Basic and acidic residues" evidence="2">
    <location>
        <begin position="374"/>
        <end position="391"/>
    </location>
</feature>
<keyword evidence="1" id="KW-0175">Coiled coil</keyword>
<feature type="region of interest" description="Disordered" evidence="2">
    <location>
        <begin position="664"/>
        <end position="694"/>
    </location>
</feature>
<protein>
    <submittedName>
        <fullName evidence="3">Uncharacterized protein</fullName>
    </submittedName>
</protein>
<proteinExistence type="predicted"/>
<feature type="coiled-coil region" evidence="1">
    <location>
        <begin position="694"/>
        <end position="728"/>
    </location>
</feature>
<gene>
    <name evidence="3" type="ORF">BOX15_Mlig000411g2</name>
</gene>
<feature type="coiled-coil region" evidence="1">
    <location>
        <begin position="173"/>
        <end position="362"/>
    </location>
</feature>
<feature type="region of interest" description="Disordered" evidence="2">
    <location>
        <begin position="366"/>
        <end position="392"/>
    </location>
</feature>
<name>A0A267DUI2_9PLAT</name>
<evidence type="ECO:0000256" key="1">
    <source>
        <dbReference type="SAM" id="Coils"/>
    </source>
</evidence>
<feature type="compositionally biased region" description="Basic and acidic residues" evidence="2">
    <location>
        <begin position="578"/>
        <end position="592"/>
    </location>
</feature>
<evidence type="ECO:0000313" key="4">
    <source>
        <dbReference type="Proteomes" id="UP000215902"/>
    </source>
</evidence>
<evidence type="ECO:0000313" key="3">
    <source>
        <dbReference type="EMBL" id="PAA52905.1"/>
    </source>
</evidence>
<dbReference type="EMBL" id="NIVC01003167">
    <property type="protein sequence ID" value="PAA52905.1"/>
    <property type="molecule type" value="Genomic_DNA"/>
</dbReference>
<comment type="caution">
    <text evidence="3">The sequence shown here is derived from an EMBL/GenBank/DDBJ whole genome shotgun (WGS) entry which is preliminary data.</text>
</comment>
<feature type="coiled-coil region" evidence="1">
    <location>
        <begin position="392"/>
        <end position="441"/>
    </location>
</feature>
<feature type="region of interest" description="Disordered" evidence="2">
    <location>
        <begin position="869"/>
        <end position="890"/>
    </location>
</feature>
<dbReference type="STRING" id="282301.A0A267DUI2"/>
<reference evidence="3 4" key="1">
    <citation type="submission" date="2017-06" db="EMBL/GenBank/DDBJ databases">
        <title>A platform for efficient transgenesis in Macrostomum lignano, a flatworm model organism for stem cell research.</title>
        <authorList>
            <person name="Berezikov E."/>
        </authorList>
    </citation>
    <scope>NUCLEOTIDE SEQUENCE [LARGE SCALE GENOMIC DNA]</scope>
    <source>
        <strain evidence="3">DV1</strain>
        <tissue evidence="3">Whole organism</tissue>
    </source>
</reference>
<dbReference type="AlphaFoldDB" id="A0A267DUI2"/>
<organism evidence="3 4">
    <name type="scientific">Macrostomum lignano</name>
    <dbReference type="NCBI Taxonomy" id="282301"/>
    <lineage>
        <taxon>Eukaryota</taxon>
        <taxon>Metazoa</taxon>
        <taxon>Spiralia</taxon>
        <taxon>Lophotrochozoa</taxon>
        <taxon>Platyhelminthes</taxon>
        <taxon>Rhabditophora</taxon>
        <taxon>Macrostomorpha</taxon>
        <taxon>Macrostomida</taxon>
        <taxon>Macrostomidae</taxon>
        <taxon>Macrostomum</taxon>
    </lineage>
</organism>
<dbReference type="Proteomes" id="UP000215902">
    <property type="component" value="Unassembled WGS sequence"/>
</dbReference>
<feature type="region of interest" description="Disordered" evidence="2">
    <location>
        <begin position="578"/>
        <end position="615"/>
    </location>
</feature>
<sequence length="903" mass="101283">MQNSKNTCEIRAVLKELDLLKGYECPVANEYNKGLLTQVQSLRATTEQQASEISALDNSILGLTARLSAARQAIQPARQLLSSAEADVASERRQSGAIERELERLCADLSESGAVRRQLTACRRAIANLEARRCRMRQRLDGESAPKEELAEQAAASAAEAAISAAGTAAAESNRKELDLQKLEQLRSALDKRLGERRQRLQVVTEEASAAQAECAGARSQLRVDRRELRKLRRQVGAVALDRLAGRDREIELLTCRAETALSRLQAARCEVANLREKFEATRDDTKRTRRKLAQQRARLNEAGAEARRWRQAVALVRRQLMALARSNEAAKRELGDAHSVADQLETQVAAQRAKFSNIQRQLERLFRRPSSNSHRDQTAAASSDKEESAMLKKFQTALRRSERRLERLQRRSRPRVAARLQALTVEADQAEVTLKERRQLLSAAHQRLASLRRAGNEQAATSKSMEEAIERLARGLQTEETRRAAESEKRAGQDLELNNLKSELTAQLDQLTQLSDWLNCPTQLRQMRATGAEWRRDIDRLRGEAARLGAEIREQQRDSELAQRAVARTARERRAVSEVRQRADAETERLQRSLATAREAGPTDSDAADADLPDIETPAARRRRFARAASAQRKAQEELRRCQAWLRRMRRLRRQAQAIGSAGPTFETIKIDDSLETTGNDERSQADNGSGSREELLAVKEALAEQRRQLQENLASAVARLDASRRRREDLLAGIDSAAAEQTRLDESTTRRRADIAALAAAVEQLRVESVDRQASIKRADEAASRAARETAVNYKDSFSGSQSSSLLLFSDIDTRVWSDFNRRIADELLRLARRQASDDCKGDGSDEVYSCVLKLLQEASVPFTSQPLLSARPRRRQRSLTQSVSDQRTQLSMARVSIEMI</sequence>